<evidence type="ECO:0000256" key="2">
    <source>
        <dbReference type="ARBA" id="ARBA00023015"/>
    </source>
</evidence>
<dbReference type="SUPFAM" id="SSF54171">
    <property type="entry name" value="DNA-binding domain"/>
    <property type="match status" value="1"/>
</dbReference>
<dbReference type="PRINTS" id="PR00367">
    <property type="entry name" value="ETHRSPELEMNT"/>
</dbReference>
<dbReference type="FunFam" id="3.30.730.10:FF:000005">
    <property type="entry name" value="ethylene-responsive transcription factor RAP2-11"/>
    <property type="match status" value="1"/>
</dbReference>
<sequence length="275" mass="31082">MELQFLNRGANSTSSNRSRNRGPNKNKFVGVRQRPSGKWVAEIKNTTQKIRMWLGTFDTAEEAAQAYDEAACLLRGTNTRTNFLNNAPSNPALSLKIRNLLNQKRGLNRTTPPILASTNTTARKNTNLETCPKTISSSSSQNSTSVSFNNSQNSSPVCVSNPVMFEDAYKPDLSCFTGGYEMCFPNYNQSSGFLSDFDKINPFQQDGFGFESQKRVVETWNDEQFPDFEHMKVERQISASLYAMNGINEYWDNIHDSNDPLWDFSMLCQMYCSPT</sequence>
<dbReference type="EMBL" id="JBFOLJ010000012">
    <property type="protein sequence ID" value="KAL2487746.1"/>
    <property type="molecule type" value="Genomic_DNA"/>
</dbReference>
<dbReference type="PANTHER" id="PTHR31194">
    <property type="entry name" value="SHN SHINE , DNA BINDING / TRANSCRIPTION FACTOR"/>
    <property type="match status" value="1"/>
</dbReference>
<feature type="domain" description="AP2/ERF" evidence="8">
    <location>
        <begin position="27"/>
        <end position="84"/>
    </location>
</feature>
<evidence type="ECO:0000313" key="9">
    <source>
        <dbReference type="EMBL" id="KAL2487746.1"/>
    </source>
</evidence>
<feature type="compositionally biased region" description="Low complexity" evidence="7">
    <location>
        <begin position="7"/>
        <end position="17"/>
    </location>
</feature>
<protein>
    <submittedName>
        <fullName evidence="9">Ethylene-responsive transcription factor Related to AP22-11</fullName>
    </submittedName>
</protein>
<evidence type="ECO:0000256" key="5">
    <source>
        <dbReference type="ARBA" id="ARBA00023242"/>
    </source>
</evidence>
<comment type="subcellular location">
    <subcellularLocation>
        <location evidence="1">Nucleus</location>
    </subcellularLocation>
</comment>
<evidence type="ECO:0000256" key="7">
    <source>
        <dbReference type="SAM" id="MobiDB-lite"/>
    </source>
</evidence>
<dbReference type="AlphaFoldDB" id="A0ABD1RH43"/>
<dbReference type="Gene3D" id="3.30.730.10">
    <property type="entry name" value="AP2/ERF domain"/>
    <property type="match status" value="1"/>
</dbReference>
<dbReference type="Pfam" id="PF00847">
    <property type="entry name" value="AP2"/>
    <property type="match status" value="1"/>
</dbReference>
<accession>A0ABD1RH43</accession>
<dbReference type="InterPro" id="IPR036955">
    <property type="entry name" value="AP2/ERF_dom_sf"/>
</dbReference>
<dbReference type="InterPro" id="IPR016177">
    <property type="entry name" value="DNA-bd_dom_sf"/>
</dbReference>
<evidence type="ECO:0000259" key="8">
    <source>
        <dbReference type="PROSITE" id="PS51032"/>
    </source>
</evidence>
<keyword evidence="2" id="KW-0805">Transcription regulation</keyword>
<dbReference type="GO" id="GO:0003677">
    <property type="term" value="F:DNA binding"/>
    <property type="evidence" value="ECO:0007669"/>
    <property type="project" value="UniProtKB-KW"/>
</dbReference>
<dbReference type="GO" id="GO:0005634">
    <property type="term" value="C:nucleus"/>
    <property type="evidence" value="ECO:0007669"/>
    <property type="project" value="UniProtKB-SubCell"/>
</dbReference>
<feature type="region of interest" description="Disordered" evidence="7">
    <location>
        <begin position="132"/>
        <end position="153"/>
    </location>
</feature>
<keyword evidence="4" id="KW-0804">Transcription</keyword>
<evidence type="ECO:0000256" key="1">
    <source>
        <dbReference type="ARBA" id="ARBA00004123"/>
    </source>
</evidence>
<dbReference type="CDD" id="cd00018">
    <property type="entry name" value="AP2"/>
    <property type="match status" value="1"/>
</dbReference>
<keyword evidence="3" id="KW-0238">DNA-binding</keyword>
<keyword evidence="5" id="KW-0539">Nucleus</keyword>
<dbReference type="PANTHER" id="PTHR31194:SF90">
    <property type="entry name" value="ETHYLENE-RESPONSIVE TRANSCRIPTION FACTOR RAP2-11"/>
    <property type="match status" value="1"/>
</dbReference>
<reference evidence="10" key="1">
    <citation type="submission" date="2024-07" db="EMBL/GenBank/DDBJ databases">
        <title>Two chromosome-level genome assemblies of Korean endemic species Abeliophyllum distichum and Forsythia ovata (Oleaceae).</title>
        <authorList>
            <person name="Jang H."/>
        </authorList>
    </citation>
    <scope>NUCLEOTIDE SEQUENCE [LARGE SCALE GENOMIC DNA]</scope>
</reference>
<evidence type="ECO:0000256" key="3">
    <source>
        <dbReference type="ARBA" id="ARBA00023125"/>
    </source>
</evidence>
<feature type="compositionally biased region" description="Low complexity" evidence="7">
    <location>
        <begin position="136"/>
        <end position="153"/>
    </location>
</feature>
<dbReference type="Proteomes" id="UP001604277">
    <property type="component" value="Unassembled WGS sequence"/>
</dbReference>
<dbReference type="SMART" id="SM00380">
    <property type="entry name" value="AP2"/>
    <property type="match status" value="1"/>
</dbReference>
<comment type="caution">
    <text evidence="9">The sequence shown here is derived from an EMBL/GenBank/DDBJ whole genome shotgun (WGS) entry which is preliminary data.</text>
</comment>
<dbReference type="PROSITE" id="PS51032">
    <property type="entry name" value="AP2_ERF"/>
    <property type="match status" value="1"/>
</dbReference>
<name>A0ABD1RH43_9LAMI</name>
<organism evidence="9 10">
    <name type="scientific">Forsythia ovata</name>
    <dbReference type="NCBI Taxonomy" id="205694"/>
    <lineage>
        <taxon>Eukaryota</taxon>
        <taxon>Viridiplantae</taxon>
        <taxon>Streptophyta</taxon>
        <taxon>Embryophyta</taxon>
        <taxon>Tracheophyta</taxon>
        <taxon>Spermatophyta</taxon>
        <taxon>Magnoliopsida</taxon>
        <taxon>eudicotyledons</taxon>
        <taxon>Gunneridae</taxon>
        <taxon>Pentapetalae</taxon>
        <taxon>asterids</taxon>
        <taxon>lamiids</taxon>
        <taxon>Lamiales</taxon>
        <taxon>Oleaceae</taxon>
        <taxon>Forsythieae</taxon>
        <taxon>Forsythia</taxon>
    </lineage>
</organism>
<dbReference type="InterPro" id="IPR050913">
    <property type="entry name" value="AP2/ERF_ERF"/>
</dbReference>
<dbReference type="InterPro" id="IPR001471">
    <property type="entry name" value="AP2/ERF_dom"/>
</dbReference>
<keyword evidence="10" id="KW-1185">Reference proteome</keyword>
<proteinExistence type="inferred from homology"/>
<feature type="region of interest" description="Disordered" evidence="7">
    <location>
        <begin position="1"/>
        <end position="32"/>
    </location>
</feature>
<gene>
    <name evidence="9" type="ORF">Fot_41038</name>
</gene>
<evidence type="ECO:0000256" key="6">
    <source>
        <dbReference type="ARBA" id="ARBA00024343"/>
    </source>
</evidence>
<evidence type="ECO:0000313" key="10">
    <source>
        <dbReference type="Proteomes" id="UP001604277"/>
    </source>
</evidence>
<evidence type="ECO:0000256" key="4">
    <source>
        <dbReference type="ARBA" id="ARBA00023163"/>
    </source>
</evidence>
<comment type="similarity">
    <text evidence="6">Belongs to the AP2/ERF transcription factor family. ERF subfamily.</text>
</comment>